<keyword evidence="2" id="KW-0812">Transmembrane</keyword>
<feature type="transmembrane region" description="Helical" evidence="2">
    <location>
        <begin position="30"/>
        <end position="48"/>
    </location>
</feature>
<feature type="compositionally biased region" description="Pro residues" evidence="1">
    <location>
        <begin position="74"/>
        <end position="102"/>
    </location>
</feature>
<keyword evidence="2" id="KW-1133">Transmembrane helix</keyword>
<organism evidence="3">
    <name type="scientific">Cacopsylla melanoneura</name>
    <dbReference type="NCBI Taxonomy" id="428564"/>
    <lineage>
        <taxon>Eukaryota</taxon>
        <taxon>Metazoa</taxon>
        <taxon>Ecdysozoa</taxon>
        <taxon>Arthropoda</taxon>
        <taxon>Hexapoda</taxon>
        <taxon>Insecta</taxon>
        <taxon>Pterygota</taxon>
        <taxon>Neoptera</taxon>
        <taxon>Paraneoptera</taxon>
        <taxon>Hemiptera</taxon>
        <taxon>Sternorrhyncha</taxon>
        <taxon>Psylloidea</taxon>
        <taxon>Psyllidae</taxon>
        <taxon>Psyllinae</taxon>
        <taxon>Cacopsylla</taxon>
    </lineage>
</organism>
<evidence type="ECO:0000256" key="1">
    <source>
        <dbReference type="SAM" id="MobiDB-lite"/>
    </source>
</evidence>
<evidence type="ECO:0000313" key="3">
    <source>
        <dbReference type="EMBL" id="CAG6711588.1"/>
    </source>
</evidence>
<proteinExistence type="predicted"/>
<reference evidence="3" key="1">
    <citation type="submission" date="2021-05" db="EMBL/GenBank/DDBJ databases">
        <authorList>
            <person name="Alioto T."/>
            <person name="Alioto T."/>
            <person name="Gomez Garrido J."/>
        </authorList>
    </citation>
    <scope>NUCLEOTIDE SEQUENCE</scope>
</reference>
<evidence type="ECO:0000256" key="2">
    <source>
        <dbReference type="SAM" id="Phobius"/>
    </source>
</evidence>
<feature type="region of interest" description="Disordered" evidence="1">
    <location>
        <begin position="67"/>
        <end position="102"/>
    </location>
</feature>
<dbReference type="AlphaFoldDB" id="A0A8D8XXN6"/>
<accession>A0A8D8XXN6</accession>
<keyword evidence="2" id="KW-0472">Membrane</keyword>
<protein>
    <submittedName>
        <fullName evidence="3">Uncharacterized protein</fullName>
    </submittedName>
</protein>
<name>A0A8D8XXN6_9HEMI</name>
<sequence>MLNKLNSTWSSLNHLRDIVVLGGVAYENPLFQLVGFLIFCFISVYEFYDLLWSHQSVSFSPSLQFSSSLSLSLSPPPPPPPPLPPPPPPPSPPPPPPPPSPPPPPPSLIFCIPKYLFPHIKNTVTDYYLGPTTT</sequence>
<dbReference type="EMBL" id="HBUF01348406">
    <property type="protein sequence ID" value="CAG6711588.1"/>
    <property type="molecule type" value="Transcribed_RNA"/>
</dbReference>